<keyword evidence="2" id="KW-1003">Cell membrane</keyword>
<protein>
    <submittedName>
        <fullName evidence="7">Sugar ABC transporter permease</fullName>
    </submittedName>
</protein>
<feature type="transmembrane region" description="Helical" evidence="6">
    <location>
        <begin position="152"/>
        <end position="176"/>
    </location>
</feature>
<sequence>MPETVLADTAAAKAPEPRVKRTALFGGRIPLARLRDLALVPAIVVIAIVGQIVNPVFLQTDNLINVLQTMSEMALLVLAQTMILIVKKMDLSLESTMGLAPGVAAWLVVPVGAGHGLGLLPGALAVLVTLAVGALVGVVNALLIIRFGLNGFIVTLGMLIVLRGVLTGISGGQTFFQLPESMLYLGTAEWFGMPASIWICLALFAVAIVVLGWTSFGRSLYAIGGNVDAAKAAGIRTDRVLWIVIVTGSVLAALAGLLLSGRLASVASAQGNGYIFTVFAAAVIGGISLNGGKGTMFGAFSGILLLFMIQNVLTLGGVPAQWIGALNGLIILVALTISRITGGKVQD</sequence>
<feature type="transmembrane region" description="Helical" evidence="6">
    <location>
        <begin position="123"/>
        <end position="145"/>
    </location>
</feature>
<dbReference type="CDD" id="cd06579">
    <property type="entry name" value="TM_PBP1_transp_AraH_like"/>
    <property type="match status" value="1"/>
</dbReference>
<comment type="subcellular location">
    <subcellularLocation>
        <location evidence="1">Cell membrane</location>
        <topology evidence="1">Multi-pass membrane protein</topology>
    </subcellularLocation>
</comment>
<evidence type="ECO:0000256" key="4">
    <source>
        <dbReference type="ARBA" id="ARBA00022989"/>
    </source>
</evidence>
<evidence type="ECO:0000256" key="3">
    <source>
        <dbReference type="ARBA" id="ARBA00022692"/>
    </source>
</evidence>
<dbReference type="GO" id="GO:0022857">
    <property type="term" value="F:transmembrane transporter activity"/>
    <property type="evidence" value="ECO:0007669"/>
    <property type="project" value="InterPro"/>
</dbReference>
<feature type="transmembrane region" description="Helical" evidence="6">
    <location>
        <begin position="63"/>
        <end position="86"/>
    </location>
</feature>
<evidence type="ECO:0000313" key="8">
    <source>
        <dbReference type="Proteomes" id="UP000606194"/>
    </source>
</evidence>
<feature type="transmembrane region" description="Helical" evidence="6">
    <location>
        <begin position="319"/>
        <end position="337"/>
    </location>
</feature>
<proteinExistence type="predicted"/>
<dbReference type="PANTHER" id="PTHR32196">
    <property type="entry name" value="ABC TRANSPORTER PERMEASE PROTEIN YPHD-RELATED-RELATED"/>
    <property type="match status" value="1"/>
</dbReference>
<dbReference type="RefSeq" id="WP_190148428.1">
    <property type="nucleotide sequence ID" value="NZ_BMTL01000005.1"/>
</dbReference>
<evidence type="ECO:0000256" key="1">
    <source>
        <dbReference type="ARBA" id="ARBA00004651"/>
    </source>
</evidence>
<accession>A0A918FSM3</accession>
<dbReference type="GO" id="GO:0005886">
    <property type="term" value="C:plasma membrane"/>
    <property type="evidence" value="ECO:0007669"/>
    <property type="project" value="UniProtKB-SubCell"/>
</dbReference>
<reference evidence="7" key="2">
    <citation type="submission" date="2020-09" db="EMBL/GenBank/DDBJ databases">
        <authorList>
            <person name="Sun Q."/>
            <person name="Ohkuma M."/>
        </authorList>
    </citation>
    <scope>NUCLEOTIDE SEQUENCE</scope>
    <source>
        <strain evidence="7">JCM 4386</strain>
    </source>
</reference>
<keyword evidence="5 6" id="KW-0472">Membrane</keyword>
<feature type="transmembrane region" description="Helical" evidence="6">
    <location>
        <begin position="98"/>
        <end position="117"/>
    </location>
</feature>
<keyword evidence="8" id="KW-1185">Reference proteome</keyword>
<feature type="transmembrane region" description="Helical" evidence="6">
    <location>
        <begin position="271"/>
        <end position="289"/>
    </location>
</feature>
<feature type="transmembrane region" description="Helical" evidence="6">
    <location>
        <begin position="37"/>
        <end position="57"/>
    </location>
</feature>
<evidence type="ECO:0000256" key="5">
    <source>
        <dbReference type="ARBA" id="ARBA00023136"/>
    </source>
</evidence>
<evidence type="ECO:0000256" key="6">
    <source>
        <dbReference type="SAM" id="Phobius"/>
    </source>
</evidence>
<dbReference type="Proteomes" id="UP000606194">
    <property type="component" value="Unassembled WGS sequence"/>
</dbReference>
<comment type="caution">
    <text evidence="7">The sequence shown here is derived from an EMBL/GenBank/DDBJ whole genome shotgun (WGS) entry which is preliminary data.</text>
</comment>
<keyword evidence="4 6" id="KW-1133">Transmembrane helix</keyword>
<dbReference type="EMBL" id="BMTL01000005">
    <property type="protein sequence ID" value="GGR76621.1"/>
    <property type="molecule type" value="Genomic_DNA"/>
</dbReference>
<dbReference type="Pfam" id="PF02653">
    <property type="entry name" value="BPD_transp_2"/>
    <property type="match status" value="1"/>
</dbReference>
<keyword evidence="3 6" id="KW-0812">Transmembrane</keyword>
<feature type="transmembrane region" description="Helical" evidence="6">
    <location>
        <begin position="296"/>
        <end position="313"/>
    </location>
</feature>
<evidence type="ECO:0000313" key="7">
    <source>
        <dbReference type="EMBL" id="GGR76621.1"/>
    </source>
</evidence>
<evidence type="ECO:0000256" key="2">
    <source>
        <dbReference type="ARBA" id="ARBA00022475"/>
    </source>
</evidence>
<feature type="transmembrane region" description="Helical" evidence="6">
    <location>
        <begin position="240"/>
        <end position="259"/>
    </location>
</feature>
<name>A0A918FSM3_9ACTN</name>
<gene>
    <name evidence="7" type="ORF">GCM10010269_14770</name>
</gene>
<feature type="transmembrane region" description="Helical" evidence="6">
    <location>
        <begin position="196"/>
        <end position="216"/>
    </location>
</feature>
<dbReference type="AlphaFoldDB" id="A0A918FSM3"/>
<dbReference type="InterPro" id="IPR001851">
    <property type="entry name" value="ABC_transp_permease"/>
</dbReference>
<organism evidence="7 8">
    <name type="scientific">Streptomyces humidus</name>
    <dbReference type="NCBI Taxonomy" id="52259"/>
    <lineage>
        <taxon>Bacteria</taxon>
        <taxon>Bacillati</taxon>
        <taxon>Actinomycetota</taxon>
        <taxon>Actinomycetes</taxon>
        <taxon>Kitasatosporales</taxon>
        <taxon>Streptomycetaceae</taxon>
        <taxon>Streptomyces</taxon>
    </lineage>
</organism>
<reference evidence="7" key="1">
    <citation type="journal article" date="2014" name="Int. J. Syst. Evol. Microbiol.">
        <title>Complete genome sequence of Corynebacterium casei LMG S-19264T (=DSM 44701T), isolated from a smear-ripened cheese.</title>
        <authorList>
            <consortium name="US DOE Joint Genome Institute (JGI-PGF)"/>
            <person name="Walter F."/>
            <person name="Albersmeier A."/>
            <person name="Kalinowski J."/>
            <person name="Ruckert C."/>
        </authorList>
    </citation>
    <scope>NUCLEOTIDE SEQUENCE</scope>
    <source>
        <strain evidence="7">JCM 4386</strain>
    </source>
</reference>